<sequence length="183" mass="20480">MIREIIFALLAIITASSMWSLLSNVFHMAFIDNMLLDTVIGVVGAGNFSYWQLGHSGPLRVELTSLSGDADLYVADNLRPSYEFGKHNFSSISFGVDIVKIPADFPRPIGIGVYGHGAHPVSTYSINVFLDDGDANEIRFNKVKIESTVSKPKRKITTERVEEKPRFLKFLNFLDMVFDTFVL</sequence>
<keyword evidence="7" id="KW-1185">Reference proteome</keyword>
<comment type="similarity">
    <text evidence="2">Belongs to the UPF0669 family.</text>
</comment>
<name>A0A821UMX7_9NEOP</name>
<evidence type="ECO:0000256" key="5">
    <source>
        <dbReference type="ARBA" id="ARBA00023180"/>
    </source>
</evidence>
<organism evidence="6 7">
    <name type="scientific">Pieris macdunnoughi</name>
    <dbReference type="NCBI Taxonomy" id="345717"/>
    <lineage>
        <taxon>Eukaryota</taxon>
        <taxon>Metazoa</taxon>
        <taxon>Ecdysozoa</taxon>
        <taxon>Arthropoda</taxon>
        <taxon>Hexapoda</taxon>
        <taxon>Insecta</taxon>
        <taxon>Pterygota</taxon>
        <taxon>Neoptera</taxon>
        <taxon>Endopterygota</taxon>
        <taxon>Lepidoptera</taxon>
        <taxon>Glossata</taxon>
        <taxon>Ditrysia</taxon>
        <taxon>Papilionoidea</taxon>
        <taxon>Pieridae</taxon>
        <taxon>Pierinae</taxon>
        <taxon>Pieris</taxon>
    </lineage>
</organism>
<keyword evidence="5" id="KW-0325">Glycoprotein</keyword>
<dbReference type="PANTHER" id="PTHR31703">
    <property type="entry name" value="UPF0669 PROTEIN C6ORF120"/>
    <property type="match status" value="1"/>
</dbReference>
<dbReference type="PANTHER" id="PTHR31703:SF2">
    <property type="entry name" value="UPF0669 PROTEIN C6ORF120"/>
    <property type="match status" value="1"/>
</dbReference>
<dbReference type="GO" id="GO:0005576">
    <property type="term" value="C:extracellular region"/>
    <property type="evidence" value="ECO:0007669"/>
    <property type="project" value="UniProtKB-SubCell"/>
</dbReference>
<evidence type="ECO:0000256" key="1">
    <source>
        <dbReference type="ARBA" id="ARBA00004613"/>
    </source>
</evidence>
<dbReference type="Proteomes" id="UP000663880">
    <property type="component" value="Unassembled WGS sequence"/>
</dbReference>
<evidence type="ECO:0000313" key="7">
    <source>
        <dbReference type="Proteomes" id="UP000663880"/>
    </source>
</evidence>
<evidence type="ECO:0000256" key="4">
    <source>
        <dbReference type="ARBA" id="ARBA00022729"/>
    </source>
</evidence>
<evidence type="ECO:0000256" key="2">
    <source>
        <dbReference type="ARBA" id="ARBA00008960"/>
    </source>
</evidence>
<keyword evidence="4" id="KW-0732">Signal</keyword>
<dbReference type="OrthoDB" id="10046613at2759"/>
<comment type="subcellular location">
    <subcellularLocation>
        <location evidence="1">Secreted</location>
    </subcellularLocation>
</comment>
<dbReference type="Pfam" id="PF17065">
    <property type="entry name" value="UPF0669"/>
    <property type="match status" value="1"/>
</dbReference>
<comment type="caution">
    <text evidence="6">The sequence shown here is derived from an EMBL/GenBank/DDBJ whole genome shotgun (WGS) entry which is preliminary data.</text>
</comment>
<evidence type="ECO:0000256" key="3">
    <source>
        <dbReference type="ARBA" id="ARBA00022525"/>
    </source>
</evidence>
<gene>
    <name evidence="6" type="ORF">PMACD_LOCUS10557</name>
</gene>
<protein>
    <submittedName>
        <fullName evidence="6">Uncharacterized protein</fullName>
    </submittedName>
</protein>
<dbReference type="EMBL" id="CAJOBZ010000031">
    <property type="protein sequence ID" value="CAF4892009.1"/>
    <property type="molecule type" value="Genomic_DNA"/>
</dbReference>
<evidence type="ECO:0000313" key="6">
    <source>
        <dbReference type="EMBL" id="CAF4892009.1"/>
    </source>
</evidence>
<dbReference type="InterPro" id="IPR031420">
    <property type="entry name" value="UPF0669"/>
</dbReference>
<dbReference type="AlphaFoldDB" id="A0A821UMX7"/>
<accession>A0A821UMX7</accession>
<keyword evidence="3" id="KW-0964">Secreted</keyword>
<proteinExistence type="inferred from homology"/>
<reference evidence="6" key="1">
    <citation type="submission" date="2021-02" db="EMBL/GenBank/DDBJ databases">
        <authorList>
            <person name="Steward A R."/>
        </authorList>
    </citation>
    <scope>NUCLEOTIDE SEQUENCE</scope>
</reference>